<dbReference type="InterPro" id="IPR003593">
    <property type="entry name" value="AAA+_ATPase"/>
</dbReference>
<dbReference type="SUPFAM" id="SSF52540">
    <property type="entry name" value="P-loop containing nucleoside triphosphate hydrolases"/>
    <property type="match status" value="1"/>
</dbReference>
<comment type="similarity">
    <text evidence="1">Belongs to the AAA ATPase family.</text>
</comment>
<keyword evidence="1" id="KW-0547">Nucleotide-binding</keyword>
<comment type="caution">
    <text evidence="3">The sequence shown here is derived from an EMBL/GenBank/DDBJ whole genome shotgun (WGS) entry which is preliminary data.</text>
</comment>
<evidence type="ECO:0000259" key="2">
    <source>
        <dbReference type="SMART" id="SM00382"/>
    </source>
</evidence>
<gene>
    <name evidence="3" type="ORF">CAUJ_LOCUS3242</name>
</gene>
<evidence type="ECO:0000313" key="3">
    <source>
        <dbReference type="EMBL" id="CAD6187323.1"/>
    </source>
</evidence>
<dbReference type="Proteomes" id="UP000835052">
    <property type="component" value="Unassembled WGS sequence"/>
</dbReference>
<dbReference type="EMBL" id="CAJGYM010000006">
    <property type="protein sequence ID" value="CAD6187323.1"/>
    <property type="molecule type" value="Genomic_DNA"/>
</dbReference>
<dbReference type="AlphaFoldDB" id="A0A8S1GWV0"/>
<dbReference type="InterPro" id="IPR003959">
    <property type="entry name" value="ATPase_AAA_core"/>
</dbReference>
<keyword evidence="4" id="KW-1185">Reference proteome</keyword>
<feature type="domain" description="AAA+ ATPase" evidence="2">
    <location>
        <begin position="133"/>
        <end position="260"/>
    </location>
</feature>
<dbReference type="PANTHER" id="PTHR23077">
    <property type="entry name" value="AAA-FAMILY ATPASE"/>
    <property type="match status" value="1"/>
</dbReference>
<dbReference type="GO" id="GO:0005524">
    <property type="term" value="F:ATP binding"/>
    <property type="evidence" value="ECO:0007669"/>
    <property type="project" value="UniProtKB-KW"/>
</dbReference>
<keyword evidence="1" id="KW-0067">ATP-binding</keyword>
<dbReference type="Gene3D" id="1.10.8.60">
    <property type="match status" value="1"/>
</dbReference>
<dbReference type="Pfam" id="PF17862">
    <property type="entry name" value="AAA_lid_3"/>
    <property type="match status" value="1"/>
</dbReference>
<dbReference type="InterPro" id="IPR041569">
    <property type="entry name" value="AAA_lid_3"/>
</dbReference>
<proteinExistence type="inferred from homology"/>
<organism evidence="3 4">
    <name type="scientific">Caenorhabditis auriculariae</name>
    <dbReference type="NCBI Taxonomy" id="2777116"/>
    <lineage>
        <taxon>Eukaryota</taxon>
        <taxon>Metazoa</taxon>
        <taxon>Ecdysozoa</taxon>
        <taxon>Nematoda</taxon>
        <taxon>Chromadorea</taxon>
        <taxon>Rhabditida</taxon>
        <taxon>Rhabditina</taxon>
        <taxon>Rhabditomorpha</taxon>
        <taxon>Rhabditoidea</taxon>
        <taxon>Rhabditidae</taxon>
        <taxon>Peloderinae</taxon>
        <taxon>Caenorhabditis</taxon>
    </lineage>
</organism>
<reference evidence="3" key="1">
    <citation type="submission" date="2020-10" db="EMBL/GenBank/DDBJ databases">
        <authorList>
            <person name="Kikuchi T."/>
        </authorList>
    </citation>
    <scope>NUCLEOTIDE SEQUENCE</scope>
    <source>
        <strain evidence="3">NKZ352</strain>
    </source>
</reference>
<dbReference type="OrthoDB" id="2187at2759"/>
<dbReference type="GO" id="GO:0005829">
    <property type="term" value="C:cytosol"/>
    <property type="evidence" value="ECO:0007669"/>
    <property type="project" value="TreeGrafter"/>
</dbReference>
<dbReference type="PROSITE" id="PS00674">
    <property type="entry name" value="AAA"/>
    <property type="match status" value="1"/>
</dbReference>
<dbReference type="GO" id="GO:0005778">
    <property type="term" value="C:peroxisomal membrane"/>
    <property type="evidence" value="ECO:0007669"/>
    <property type="project" value="TreeGrafter"/>
</dbReference>
<dbReference type="Gene3D" id="3.40.50.300">
    <property type="entry name" value="P-loop containing nucleotide triphosphate hydrolases"/>
    <property type="match status" value="1"/>
</dbReference>
<evidence type="ECO:0000313" key="4">
    <source>
        <dbReference type="Proteomes" id="UP000835052"/>
    </source>
</evidence>
<dbReference type="SMART" id="SM00382">
    <property type="entry name" value="AAA"/>
    <property type="match status" value="1"/>
</dbReference>
<dbReference type="InterPro" id="IPR003960">
    <property type="entry name" value="ATPase_AAA_CS"/>
</dbReference>
<protein>
    <recommendedName>
        <fullName evidence="2">AAA+ ATPase domain-containing protein</fullName>
    </recommendedName>
</protein>
<dbReference type="InterPro" id="IPR050168">
    <property type="entry name" value="AAA_ATPase_domain"/>
</dbReference>
<sequence>MVRRRPCGVRPFDGPTDLDDRGELLREWIDEPCDFEYFSSQTDGYNIAELRKIAQMTSVEASLRGSKQISKADVKNALEAFVTNKMGDEEKVDEILPSLDDVGGMNAQKQQLEQIIVWPKKYPSLFEEIGIPLSKGILLYGPSGCGKTLLANAIIGFTKYHTINVKGPELLSKYIGARPNPALLVFFFFDELDSLAPKRGSDSTGVTDRVVNQFLTELDGAEGNMKGVIVLGCTSRIDLIDQALLRPGRFDHHIECSYPSKEDRLSILKVLTSRIKISDDVDFNGIANHTEGWSGADLQHLLTNAQFLVSRNKKLDFAEVDMESIKAVFVESQPKRKTAQIDRIGGKVTLA</sequence>
<dbReference type="GO" id="GO:0016887">
    <property type="term" value="F:ATP hydrolysis activity"/>
    <property type="evidence" value="ECO:0007669"/>
    <property type="project" value="InterPro"/>
</dbReference>
<dbReference type="Pfam" id="PF00004">
    <property type="entry name" value="AAA"/>
    <property type="match status" value="1"/>
</dbReference>
<dbReference type="InterPro" id="IPR027417">
    <property type="entry name" value="P-loop_NTPase"/>
</dbReference>
<dbReference type="PANTHER" id="PTHR23077:SF12">
    <property type="entry name" value="PEROXISOMAL ATPASE PEX1"/>
    <property type="match status" value="1"/>
</dbReference>
<evidence type="ECO:0000256" key="1">
    <source>
        <dbReference type="RuleBase" id="RU003651"/>
    </source>
</evidence>
<accession>A0A8S1GWV0</accession>
<dbReference type="GO" id="GO:0016558">
    <property type="term" value="P:protein import into peroxisome matrix"/>
    <property type="evidence" value="ECO:0007669"/>
    <property type="project" value="TreeGrafter"/>
</dbReference>
<name>A0A8S1GWV0_9PELO</name>